<proteinExistence type="predicted"/>
<dbReference type="PROSITE" id="PS51194">
    <property type="entry name" value="HELICASE_CTER"/>
    <property type="match status" value="1"/>
</dbReference>
<evidence type="ECO:0000313" key="5">
    <source>
        <dbReference type="EMBL" id="CAB4895779.1"/>
    </source>
</evidence>
<dbReference type="InterPro" id="IPR027417">
    <property type="entry name" value="P-loop_NTPase"/>
</dbReference>
<dbReference type="Pfam" id="PF00270">
    <property type="entry name" value="DEAD"/>
    <property type="match status" value="1"/>
</dbReference>
<dbReference type="InterPro" id="IPR052511">
    <property type="entry name" value="ATP-dep_Helicase"/>
</dbReference>
<dbReference type="SMART" id="SM00490">
    <property type="entry name" value="HELICc"/>
    <property type="match status" value="1"/>
</dbReference>
<dbReference type="GO" id="GO:0005524">
    <property type="term" value="F:ATP binding"/>
    <property type="evidence" value="ECO:0007669"/>
    <property type="project" value="UniProtKB-KW"/>
</dbReference>
<dbReference type="SMART" id="SM00487">
    <property type="entry name" value="DEXDc"/>
    <property type="match status" value="1"/>
</dbReference>
<feature type="domain" description="Helicase C-terminal" evidence="4">
    <location>
        <begin position="237"/>
        <end position="390"/>
    </location>
</feature>
<evidence type="ECO:0000256" key="1">
    <source>
        <dbReference type="ARBA" id="ARBA00022741"/>
    </source>
</evidence>
<dbReference type="InterPro" id="IPR014001">
    <property type="entry name" value="Helicase_ATP-bd"/>
</dbReference>
<dbReference type="EMBL" id="CAFBMK010000009">
    <property type="protein sequence ID" value="CAB4895779.1"/>
    <property type="molecule type" value="Genomic_DNA"/>
</dbReference>
<evidence type="ECO:0000256" key="2">
    <source>
        <dbReference type="ARBA" id="ARBA00022840"/>
    </source>
</evidence>
<feature type="domain" description="Helicase ATP-binding" evidence="3">
    <location>
        <begin position="33"/>
        <end position="212"/>
    </location>
</feature>
<dbReference type="AlphaFoldDB" id="A0A6J7FV43"/>
<dbReference type="Pfam" id="PF00271">
    <property type="entry name" value="Helicase_C"/>
    <property type="match status" value="1"/>
</dbReference>
<name>A0A6J7FV43_9ZZZZ</name>
<dbReference type="PROSITE" id="PS51192">
    <property type="entry name" value="HELICASE_ATP_BIND_1"/>
    <property type="match status" value="1"/>
</dbReference>
<keyword evidence="2" id="KW-0067">ATP-binding</keyword>
<reference evidence="5" key="1">
    <citation type="submission" date="2020-05" db="EMBL/GenBank/DDBJ databases">
        <authorList>
            <person name="Chiriac C."/>
            <person name="Salcher M."/>
            <person name="Ghai R."/>
            <person name="Kavagutti S V."/>
        </authorList>
    </citation>
    <scope>NUCLEOTIDE SEQUENCE</scope>
</reference>
<accession>A0A6J7FV43</accession>
<sequence>MSEAFGRLHPAVQHHVVNSLGWRSLRPLQAQSIEPVLAGHHALLGAPTAGGKTEAALFPLLSRMTSERWSGLSVLYICPLKALLNNLLPRVQTYATLLGRTGAMWHGDVGASERRRLLADPPDVLLTTPESIEAMFLSRRTDAGALLRNVQAVVVDEIHAFAADDRGWHLQAILARLDELTGREVQRLGLTATVGNPEWLAEWLACGGERPAVAVMADGDVQGPPDLTVDWVQSVPNAARVASKLHRGEKRLVFADSRSRVEEFAAELRAAGTTVFVSHSSLSRDDRHQAEKAFAETRDCVIVSTSTLELGIDVGDLDRVIQLGAPATVASLQQRMGRTGRRPGTTKSCLFLATSDMELLQALALGRLVDEGWVEPLMAPPRPTHLLAHQALARVLADGRMGRSRWPGPLGRVAKLAGLSPQLVASVVDEMLRQDVLVEDAGFVQVGQEGERRYGRRHFMDVTSLFLTEPLMTVRWGQREIGTVDPSSLVVREGQRPTVLLGGKAWGVEEVEWNRRLVWVVPAEDPGRSRWMGGGRALSAKVCDAIREVAAGSDPRGVQLSKRAVTKLAEIRDDMAWAKSGHTVLEFEDLRERTSWWTFAGGRANLVLSASLTAAGIDVMARDDLTITLAKRQTTAVLRKACADLRGVAERLDVPLADREAIKFGDALDRDEVDRVVRARQADVAGAQEAVAQPSVATMSEAG</sequence>
<organism evidence="5">
    <name type="scientific">freshwater metagenome</name>
    <dbReference type="NCBI Taxonomy" id="449393"/>
    <lineage>
        <taxon>unclassified sequences</taxon>
        <taxon>metagenomes</taxon>
        <taxon>ecological metagenomes</taxon>
    </lineage>
</organism>
<protein>
    <submittedName>
        <fullName evidence="5">Unannotated protein</fullName>
    </submittedName>
</protein>
<gene>
    <name evidence="5" type="ORF">UFOPK3564_00288</name>
</gene>
<dbReference type="PANTHER" id="PTHR47962">
    <property type="entry name" value="ATP-DEPENDENT HELICASE LHR-RELATED-RELATED"/>
    <property type="match status" value="1"/>
</dbReference>
<evidence type="ECO:0000259" key="4">
    <source>
        <dbReference type="PROSITE" id="PS51194"/>
    </source>
</evidence>
<dbReference type="Gene3D" id="3.40.50.300">
    <property type="entry name" value="P-loop containing nucleotide triphosphate hydrolases"/>
    <property type="match status" value="2"/>
</dbReference>
<dbReference type="GO" id="GO:0003677">
    <property type="term" value="F:DNA binding"/>
    <property type="evidence" value="ECO:0007669"/>
    <property type="project" value="TreeGrafter"/>
</dbReference>
<dbReference type="InterPro" id="IPR011545">
    <property type="entry name" value="DEAD/DEAH_box_helicase_dom"/>
</dbReference>
<dbReference type="GO" id="GO:0016887">
    <property type="term" value="F:ATP hydrolysis activity"/>
    <property type="evidence" value="ECO:0007669"/>
    <property type="project" value="TreeGrafter"/>
</dbReference>
<dbReference type="InterPro" id="IPR001650">
    <property type="entry name" value="Helicase_C-like"/>
</dbReference>
<dbReference type="PANTHER" id="PTHR47962:SF5">
    <property type="entry name" value="ATP-DEPENDENT HELICASE LHR-RELATED"/>
    <property type="match status" value="1"/>
</dbReference>
<evidence type="ECO:0000259" key="3">
    <source>
        <dbReference type="PROSITE" id="PS51192"/>
    </source>
</evidence>
<keyword evidence="1" id="KW-0547">Nucleotide-binding</keyword>
<dbReference type="SUPFAM" id="SSF52540">
    <property type="entry name" value="P-loop containing nucleoside triphosphate hydrolases"/>
    <property type="match status" value="1"/>
</dbReference>